<dbReference type="Proteomes" id="UP001295423">
    <property type="component" value="Unassembled WGS sequence"/>
</dbReference>
<feature type="region of interest" description="Disordered" evidence="6">
    <location>
        <begin position="25"/>
        <end position="51"/>
    </location>
</feature>
<keyword evidence="7" id="KW-0812">Transmembrane</keyword>
<gene>
    <name evidence="9" type="ORF">CYCCA115_LOCUS4511</name>
</gene>
<evidence type="ECO:0000313" key="10">
    <source>
        <dbReference type="Proteomes" id="UP001295423"/>
    </source>
</evidence>
<sequence>MTTTPPKKMINVNGIMRLNPEYNKWKKMQDDSGGGGGQVAPSAPPEAEMAAADASGVPMVAAAYIHDSDQMQYPAATTGAAPGYSAPSPVVVAHSNQHEPMSTVPAPNNNGTQGYSSPVNHGYSSTVAQQTPTHTPNQATGQRPPQYLGKFGSRPFDITCPNCHRQGLTRTDVVISTGTIVAIILLLFFFWPLFWLPLVMTDCKQVDHYCPHCRVKVGEKPSSCCS</sequence>
<name>A0AAD2CK36_9STRA</name>
<feature type="domain" description="LITAF" evidence="8">
    <location>
        <begin position="137"/>
        <end position="222"/>
    </location>
</feature>
<dbReference type="InterPro" id="IPR037519">
    <property type="entry name" value="LITAF_fam"/>
</dbReference>
<comment type="caution">
    <text evidence="9">The sequence shown here is derived from an EMBL/GenBank/DDBJ whole genome shotgun (WGS) entry which is preliminary data.</text>
</comment>
<evidence type="ECO:0000256" key="6">
    <source>
        <dbReference type="SAM" id="MobiDB-lite"/>
    </source>
</evidence>
<feature type="transmembrane region" description="Helical" evidence="7">
    <location>
        <begin position="173"/>
        <end position="194"/>
    </location>
</feature>
<organism evidence="9 10">
    <name type="scientific">Cylindrotheca closterium</name>
    <dbReference type="NCBI Taxonomy" id="2856"/>
    <lineage>
        <taxon>Eukaryota</taxon>
        <taxon>Sar</taxon>
        <taxon>Stramenopiles</taxon>
        <taxon>Ochrophyta</taxon>
        <taxon>Bacillariophyta</taxon>
        <taxon>Bacillariophyceae</taxon>
        <taxon>Bacillariophycidae</taxon>
        <taxon>Bacillariales</taxon>
        <taxon>Bacillariaceae</taxon>
        <taxon>Cylindrotheca</taxon>
    </lineage>
</organism>
<evidence type="ECO:0000256" key="1">
    <source>
        <dbReference type="ARBA" id="ARBA00004170"/>
    </source>
</evidence>
<reference evidence="9" key="1">
    <citation type="submission" date="2023-08" db="EMBL/GenBank/DDBJ databases">
        <authorList>
            <person name="Audoor S."/>
            <person name="Bilcke G."/>
        </authorList>
    </citation>
    <scope>NUCLEOTIDE SEQUENCE</scope>
</reference>
<keyword evidence="5 7" id="KW-0472">Membrane</keyword>
<comment type="subcellular location">
    <subcellularLocation>
        <location evidence="1">Membrane</location>
        <topology evidence="1">Peripheral membrane protein</topology>
    </subcellularLocation>
</comment>
<evidence type="ECO:0000256" key="5">
    <source>
        <dbReference type="ARBA" id="ARBA00023136"/>
    </source>
</evidence>
<proteinExistence type="inferred from homology"/>
<dbReference type="PANTHER" id="PTHR23292">
    <property type="entry name" value="LIPOPOLYSACCHARIDE-INDUCED TUMOR NECROSIS FACTOR-ALPHA FACTOR"/>
    <property type="match status" value="1"/>
</dbReference>
<evidence type="ECO:0000256" key="4">
    <source>
        <dbReference type="ARBA" id="ARBA00022833"/>
    </source>
</evidence>
<dbReference type="Pfam" id="PF10601">
    <property type="entry name" value="zf-LITAF-like"/>
    <property type="match status" value="1"/>
</dbReference>
<dbReference type="PANTHER" id="PTHR23292:SF6">
    <property type="entry name" value="FI16602P1-RELATED"/>
    <property type="match status" value="1"/>
</dbReference>
<keyword evidence="4" id="KW-0862">Zinc</keyword>
<keyword evidence="7" id="KW-1133">Transmembrane helix</keyword>
<evidence type="ECO:0000256" key="3">
    <source>
        <dbReference type="ARBA" id="ARBA00022723"/>
    </source>
</evidence>
<comment type="similarity">
    <text evidence="2">Belongs to the CDIP1/LITAF family.</text>
</comment>
<evidence type="ECO:0000259" key="8">
    <source>
        <dbReference type="PROSITE" id="PS51837"/>
    </source>
</evidence>
<dbReference type="EMBL" id="CAKOGP040000446">
    <property type="protein sequence ID" value="CAJ1935174.1"/>
    <property type="molecule type" value="Genomic_DNA"/>
</dbReference>
<evidence type="ECO:0000313" key="9">
    <source>
        <dbReference type="EMBL" id="CAJ1935174.1"/>
    </source>
</evidence>
<dbReference type="GO" id="GO:0016020">
    <property type="term" value="C:membrane"/>
    <property type="evidence" value="ECO:0007669"/>
    <property type="project" value="UniProtKB-SubCell"/>
</dbReference>
<dbReference type="InterPro" id="IPR006629">
    <property type="entry name" value="LITAF"/>
</dbReference>
<protein>
    <recommendedName>
        <fullName evidence="8">LITAF domain-containing protein</fullName>
    </recommendedName>
</protein>
<dbReference type="PROSITE" id="PS51837">
    <property type="entry name" value="LITAF"/>
    <property type="match status" value="1"/>
</dbReference>
<evidence type="ECO:0000256" key="7">
    <source>
        <dbReference type="SAM" id="Phobius"/>
    </source>
</evidence>
<dbReference type="SMART" id="SM00714">
    <property type="entry name" value="LITAF"/>
    <property type="match status" value="1"/>
</dbReference>
<dbReference type="AlphaFoldDB" id="A0AAD2CK36"/>
<keyword evidence="3" id="KW-0479">Metal-binding</keyword>
<accession>A0AAD2CK36</accession>
<dbReference type="GO" id="GO:0008270">
    <property type="term" value="F:zinc ion binding"/>
    <property type="evidence" value="ECO:0007669"/>
    <property type="project" value="TreeGrafter"/>
</dbReference>
<evidence type="ECO:0000256" key="2">
    <source>
        <dbReference type="ARBA" id="ARBA00005975"/>
    </source>
</evidence>
<keyword evidence="10" id="KW-1185">Reference proteome</keyword>